<dbReference type="Proteomes" id="UP001318860">
    <property type="component" value="Unassembled WGS sequence"/>
</dbReference>
<evidence type="ECO:0000259" key="1">
    <source>
        <dbReference type="Pfam" id="PF23080"/>
    </source>
</evidence>
<keyword evidence="3" id="KW-1185">Reference proteome</keyword>
<evidence type="ECO:0000313" key="3">
    <source>
        <dbReference type="Proteomes" id="UP001318860"/>
    </source>
</evidence>
<gene>
    <name evidence="2" type="ORF">DH2020_047497</name>
</gene>
<dbReference type="PANTHER" id="PTHR31149:SF10">
    <property type="entry name" value="OS05G0100900 PROTEIN"/>
    <property type="match status" value="1"/>
</dbReference>
<dbReference type="InterPro" id="IPR055474">
    <property type="entry name" value="DUF7046"/>
</dbReference>
<dbReference type="EMBL" id="JABTTQ020003304">
    <property type="protein sequence ID" value="KAK6118750.1"/>
    <property type="molecule type" value="Genomic_DNA"/>
</dbReference>
<comment type="caution">
    <text evidence="2">The sequence shown here is derived from an EMBL/GenBank/DDBJ whole genome shotgun (WGS) entry which is preliminary data.</text>
</comment>
<sequence length="127" mass="13951">MQKCIHKTLYTGHASYKLSLSIGYLDIWEPAMLAIKRDGYNIKCSGPSGVVVTEKFSSSTIVSIPFGSPTEFSIVDSLGTEHILKVDSSLTDISGVLCCSLVFHVFLLFCSSRDTIVLTLRLFILKV</sequence>
<feature type="domain" description="DUF7046" evidence="1">
    <location>
        <begin position="22"/>
        <end position="126"/>
    </location>
</feature>
<evidence type="ECO:0000313" key="2">
    <source>
        <dbReference type="EMBL" id="KAK6118750.1"/>
    </source>
</evidence>
<organism evidence="2 3">
    <name type="scientific">Rehmannia glutinosa</name>
    <name type="common">Chinese foxglove</name>
    <dbReference type="NCBI Taxonomy" id="99300"/>
    <lineage>
        <taxon>Eukaryota</taxon>
        <taxon>Viridiplantae</taxon>
        <taxon>Streptophyta</taxon>
        <taxon>Embryophyta</taxon>
        <taxon>Tracheophyta</taxon>
        <taxon>Spermatophyta</taxon>
        <taxon>Magnoliopsida</taxon>
        <taxon>eudicotyledons</taxon>
        <taxon>Gunneridae</taxon>
        <taxon>Pentapetalae</taxon>
        <taxon>asterids</taxon>
        <taxon>lamiids</taxon>
        <taxon>Lamiales</taxon>
        <taxon>Orobanchaceae</taxon>
        <taxon>Rehmannieae</taxon>
        <taxon>Rehmannia</taxon>
    </lineage>
</organism>
<protein>
    <recommendedName>
        <fullName evidence="1">DUF7046 domain-containing protein</fullName>
    </recommendedName>
</protein>
<name>A0ABR0U9B1_REHGL</name>
<dbReference type="Pfam" id="PF23080">
    <property type="entry name" value="DUF7046"/>
    <property type="match status" value="1"/>
</dbReference>
<reference evidence="2 3" key="1">
    <citation type="journal article" date="2021" name="Comput. Struct. Biotechnol. J.">
        <title>De novo genome assembly of the potent medicinal plant Rehmannia glutinosa using nanopore technology.</title>
        <authorList>
            <person name="Ma L."/>
            <person name="Dong C."/>
            <person name="Song C."/>
            <person name="Wang X."/>
            <person name="Zheng X."/>
            <person name="Niu Y."/>
            <person name="Chen S."/>
            <person name="Feng W."/>
        </authorList>
    </citation>
    <scope>NUCLEOTIDE SEQUENCE [LARGE SCALE GENOMIC DNA]</scope>
    <source>
        <strain evidence="2">DH-2019</strain>
    </source>
</reference>
<accession>A0ABR0U9B1</accession>
<dbReference type="PANTHER" id="PTHR31149">
    <property type="entry name" value="EXPRESSED PROTEIN"/>
    <property type="match status" value="1"/>
</dbReference>
<proteinExistence type="predicted"/>